<feature type="compositionally biased region" description="Basic and acidic residues" evidence="1">
    <location>
        <begin position="1193"/>
        <end position="1208"/>
    </location>
</feature>
<gene>
    <name evidence="3" type="primary">rgs22</name>
</gene>
<dbReference type="InterPro" id="IPR048075">
    <property type="entry name" value="RGS22_RGS_second"/>
</dbReference>
<dbReference type="CDD" id="cd08725">
    <property type="entry name" value="RGS_RGS22_4"/>
    <property type="match status" value="1"/>
</dbReference>
<dbReference type="GO" id="GO:0001965">
    <property type="term" value="F:G-protein alpha-subunit binding"/>
    <property type="evidence" value="ECO:0007669"/>
    <property type="project" value="InterPro"/>
</dbReference>
<dbReference type="InParanoid" id="A0A7D9NKJ8"/>
<feature type="region of interest" description="Disordered" evidence="1">
    <location>
        <begin position="583"/>
        <end position="608"/>
    </location>
</feature>
<accession>A0A7D9NKJ8</accession>
<reference evidence="3" key="2">
    <citation type="submission" date="2011-06" db="UniProtKB">
        <authorList>
            <consortium name="Ensembl"/>
        </authorList>
    </citation>
    <scope>IDENTIFICATION</scope>
</reference>
<dbReference type="GO" id="GO:0009966">
    <property type="term" value="P:regulation of signal transduction"/>
    <property type="evidence" value="ECO:0007669"/>
    <property type="project" value="InterPro"/>
</dbReference>
<dbReference type="InterPro" id="IPR016137">
    <property type="entry name" value="RGS"/>
</dbReference>
<organism evidence="3">
    <name type="scientific">Xenopus tropicalis</name>
    <name type="common">Western clawed frog</name>
    <name type="synonym">Silurana tropicalis</name>
    <dbReference type="NCBI Taxonomy" id="8364"/>
    <lineage>
        <taxon>Eukaryota</taxon>
        <taxon>Metazoa</taxon>
        <taxon>Chordata</taxon>
        <taxon>Craniata</taxon>
        <taxon>Vertebrata</taxon>
        <taxon>Euteleostomi</taxon>
        <taxon>Amphibia</taxon>
        <taxon>Batrachia</taxon>
        <taxon>Anura</taxon>
        <taxon>Pipoidea</taxon>
        <taxon>Pipidae</taxon>
        <taxon>Xenopodinae</taxon>
        <taxon>Xenopus</taxon>
        <taxon>Silurana</taxon>
    </lineage>
</organism>
<dbReference type="GeneTree" id="ENSGT00500000044936"/>
<dbReference type="InterPro" id="IPR036305">
    <property type="entry name" value="RGS_sf"/>
</dbReference>
<name>A0A7D9NKJ8_XENTR</name>
<evidence type="ECO:0000313" key="3">
    <source>
        <dbReference type="Ensembl" id="ENSXETP00000038716"/>
    </source>
</evidence>
<feature type="region of interest" description="Disordered" evidence="1">
    <location>
        <begin position="1193"/>
        <end position="1220"/>
    </location>
</feature>
<dbReference type="Bgee" id="ENSXETG00000017863">
    <property type="expression patterns" value="Expressed in testis and 7 other cell types or tissues"/>
</dbReference>
<dbReference type="SUPFAM" id="SSF48097">
    <property type="entry name" value="Regulator of G-protein signaling, RGS"/>
    <property type="match status" value="4"/>
</dbReference>
<dbReference type="InterPro" id="IPR044926">
    <property type="entry name" value="RGS_subdomain_2"/>
</dbReference>
<dbReference type="PROSITE" id="PS50132">
    <property type="entry name" value="RGS"/>
    <property type="match status" value="2"/>
</dbReference>
<dbReference type="Gene3D" id="1.10.167.10">
    <property type="entry name" value="Regulator of G-protein Signalling 4, domain 2"/>
    <property type="match status" value="3"/>
</dbReference>
<dbReference type="InterPro" id="IPR042651">
    <property type="entry name" value="Rgs22"/>
</dbReference>
<evidence type="ECO:0000256" key="1">
    <source>
        <dbReference type="SAM" id="MobiDB-lite"/>
    </source>
</evidence>
<dbReference type="DNASU" id="496731"/>
<feature type="domain" description="RGS" evidence="2">
    <location>
        <begin position="879"/>
        <end position="1005"/>
    </location>
</feature>
<evidence type="ECO:0000259" key="2">
    <source>
        <dbReference type="PROSITE" id="PS50132"/>
    </source>
</evidence>
<dbReference type="Xenbase" id="XB-GENE-6050479">
    <property type="gene designation" value="rgs22"/>
</dbReference>
<protein>
    <submittedName>
        <fullName evidence="3">Regulator of G-protein-signaling 22</fullName>
    </submittedName>
</protein>
<feature type="compositionally biased region" description="Polar residues" evidence="1">
    <location>
        <begin position="1307"/>
        <end position="1321"/>
    </location>
</feature>
<dbReference type="FunCoup" id="A0A7D9NKJ8">
    <property type="interactions" value="864"/>
</dbReference>
<reference evidence="3" key="1">
    <citation type="journal article" date="2010" name="Science">
        <title>The genome of the Western clawed frog Xenopus tropicalis.</title>
        <authorList>
            <person name="Hellsten U."/>
            <person name="Harland R.M."/>
            <person name="Gilchrist M.J."/>
            <person name="Hendrix D."/>
            <person name="Jurka J."/>
            <person name="Kapitonov V."/>
            <person name="Ovcharenko I."/>
            <person name="Putnam N.H."/>
            <person name="Shu S."/>
            <person name="Taher L."/>
            <person name="Blitz I.L."/>
            <person name="Blumberg B."/>
            <person name="Dichmann D.S."/>
            <person name="Dubchak I."/>
            <person name="Amaya E."/>
            <person name="Detter J.C."/>
            <person name="Fletcher R."/>
            <person name="Gerhard D.S."/>
            <person name="Goodstein D."/>
            <person name="Graves T."/>
            <person name="Grigoriev I.V."/>
            <person name="Grimwood J."/>
            <person name="Kawashima T."/>
            <person name="Lindquist E."/>
            <person name="Lucas S.M."/>
            <person name="Mead P.E."/>
            <person name="Mitros T."/>
            <person name="Ogino H."/>
            <person name="Ohta Y."/>
            <person name="Poliakov A.V."/>
            <person name="Pollet N."/>
            <person name="Robert J."/>
            <person name="Salamov A."/>
            <person name="Sater A.K."/>
            <person name="Schmutz J."/>
            <person name="Terry A."/>
            <person name="Vize P.D."/>
            <person name="Warren W.C."/>
            <person name="Wells D."/>
            <person name="Wills A."/>
            <person name="Wilson R.K."/>
            <person name="Zimmerman L.B."/>
            <person name="Zorn A.M."/>
            <person name="Grainger R."/>
            <person name="Grammer T."/>
            <person name="Khokha M.K."/>
            <person name="Richardson P.M."/>
            <person name="Rokhsar D.S."/>
        </authorList>
    </citation>
    <scope>NUCLEOTIDE SEQUENCE [LARGE SCALE GENOMIC DNA]</scope>
    <source>
        <strain evidence="3">Nigerian</strain>
    </source>
</reference>
<feature type="domain" description="RGS" evidence="2">
    <location>
        <begin position="1048"/>
        <end position="1154"/>
    </location>
</feature>
<sequence length="1321" mass="152690">MEWCLIGRIDWQGTYVWPTKIVEGAGSAVPPDIKEDDFEDFLATDDLLVDYFNEFLSLPTFPEPIKFNKTFGIFEVANNAGEHLKQQIKQVLQDLESPNPIYDATRRVTGLKPRDPPPPDLNIDINYSIMCLNREQGVQWIKRERLPAFLKSDCYFEYRLAKLLAQVRASNSGVTVLADPKYQPWQLRKESAPLPKTENEDHSIMQKFFVTLGQASFTQTKEWFSVAKDSVQTTTTDSLNGTVECRTEITSTRMNSQISKASEGSHNQGVPCRPLSAKYHNGSEIAVDEEDEYAVSITDAPCQTPARIYINQGSDNYEAQNQKANDSQGLQSENSPVFPTVEDFARSYVEHVMKSAVLELSGQQVQQSNKDLDIHALSAVTIRSLQSSDTLFSSKSSETSIQEEIIISEADSDELDTADSFCLRDTDYHIKTRREFEMFKSFLKGTSGEKLWCLWIDIERLQAIKDHKRQQGHLNKMKKRYLVTSGDLFFTRELLFKLELLNTNHWNKNHLQNVQSEVVKPLLLYWGPRFCMSDSALAYNVHAELKAWSDRQLRPKRDADPFAKTVTLLPLRPKSCAPRISSSVHRLLEQSPPLKSSKRSKTCSPSRQSGSLIFANIKPKQTSRSFPCSAAYNSPSSMKRKHQRTNSYLSVSLGLPRESLNIGSVYDQDVPKDDLSEDGSTTSVLRGSNMAEMLNALNLDSRAGYFFATFCEKSGNKLWENGIYFWFDLQSYHHKFYQETLQPFQLCRHSQFLFGTYLAPSASMDIGAEQNIKKEIYQKLDPPFEDLFDSAEEYILTLLLSAWSQMTESDRQVYSKVELVEESRQLESPLYKKLQALQQERMAKKNQDQIYKSIFLPPPDIAKEPDLWELVPEEYRNYNLTTLIRHRMELEHFRNFLEDHFASMDLMCWIDLEQLRRMPHKEKEKRQEKSKDIKDKYLNKKYFFGPNSPATRDQQEQVMKLAGGWGKILHDRLSAAVLIEVQKYVRMRIERKWLPMFLATEEYRERQRVQGQMKDVAEDVIFQTNKKKMGVWKHLDSKWVSSSKEIIAFRKALMNPVTSSQFQRFISLKGDFLENGLLFWIEVQKYKDLCHSHCDDFTIQNKITAIINCFINSSIPPALQIDIPQEQAEKILERRRDLGPYVFREAQMTVFSIMFKFWPEFCDFRRNLTEEKILPFLDRKKLKQTEAVKRRMREEERLAKQQQEEAKRKGTLSDLYGDNESTYSGDRLSGYGGHARDGFAHDGYVADGFGQSRNVSWSYSKYVEALEKERMLLKIQEDLEKKSRSSLLSDISSLYSVRTEASKRTNRSSSAPTDRPSSVTY</sequence>
<dbReference type="PANTHER" id="PTHR46583">
    <property type="entry name" value="REGULATOR OF G-PROTEIN SIGNALING 22"/>
    <property type="match status" value="1"/>
</dbReference>
<dbReference type="PANTHER" id="PTHR46583:SF1">
    <property type="entry name" value="REGULATOR OF G-PROTEIN SIGNALING 22"/>
    <property type="match status" value="1"/>
</dbReference>
<feature type="region of interest" description="Disordered" evidence="1">
    <location>
        <begin position="1297"/>
        <end position="1321"/>
    </location>
</feature>
<dbReference type="Pfam" id="PF00615">
    <property type="entry name" value="RGS"/>
    <property type="match status" value="2"/>
</dbReference>
<dbReference type="SMART" id="SM00315">
    <property type="entry name" value="RGS"/>
    <property type="match status" value="2"/>
</dbReference>
<dbReference type="Ensembl" id="ENSXETT00000038716">
    <property type="protein sequence ID" value="ENSXETP00000038716"/>
    <property type="gene ID" value="ENSXETG00000017863"/>
</dbReference>
<proteinExistence type="predicted"/>
<dbReference type="InterPro" id="IPR048074">
    <property type="entry name" value="RGS22_RGS_fourth"/>
</dbReference>
<dbReference type="CDD" id="cd08727">
    <property type="entry name" value="RGS_RGS22_2"/>
    <property type="match status" value="1"/>
</dbReference>